<organism evidence="8 9">
    <name type="scientific">Stackebrandtia albiflava</name>
    <dbReference type="NCBI Taxonomy" id="406432"/>
    <lineage>
        <taxon>Bacteria</taxon>
        <taxon>Bacillati</taxon>
        <taxon>Actinomycetota</taxon>
        <taxon>Actinomycetes</taxon>
        <taxon>Glycomycetales</taxon>
        <taxon>Glycomycetaceae</taxon>
        <taxon>Stackebrandtia</taxon>
    </lineage>
</organism>
<dbReference type="GO" id="GO:0140359">
    <property type="term" value="F:ABC-type transporter activity"/>
    <property type="evidence" value="ECO:0007669"/>
    <property type="project" value="InterPro"/>
</dbReference>
<dbReference type="Proteomes" id="UP000321617">
    <property type="component" value="Unassembled WGS sequence"/>
</dbReference>
<feature type="transmembrane region" description="Helical" evidence="5">
    <location>
        <begin position="21"/>
        <end position="43"/>
    </location>
</feature>
<gene>
    <name evidence="8" type="ORF">LX16_5166</name>
</gene>
<dbReference type="Pfam" id="PF01061">
    <property type="entry name" value="ABC2_membrane"/>
    <property type="match status" value="1"/>
</dbReference>
<accession>A0A562ULF0</accession>
<dbReference type="PANTHER" id="PTHR43077">
    <property type="entry name" value="TRANSPORT PERMEASE YVFS-RELATED"/>
    <property type="match status" value="1"/>
</dbReference>
<evidence type="ECO:0000256" key="2">
    <source>
        <dbReference type="ARBA" id="ARBA00022692"/>
    </source>
</evidence>
<name>A0A562ULF0_9ACTN</name>
<evidence type="ECO:0000256" key="4">
    <source>
        <dbReference type="ARBA" id="ARBA00023136"/>
    </source>
</evidence>
<evidence type="ECO:0000313" key="8">
    <source>
        <dbReference type="EMBL" id="TWJ06430.1"/>
    </source>
</evidence>
<dbReference type="InterPro" id="IPR051328">
    <property type="entry name" value="T7SS_ABC-Transporter"/>
</dbReference>
<evidence type="ECO:0000256" key="1">
    <source>
        <dbReference type="ARBA" id="ARBA00004141"/>
    </source>
</evidence>
<feature type="transmembrane region" description="Helical" evidence="5">
    <location>
        <begin position="554"/>
        <end position="578"/>
    </location>
</feature>
<feature type="transmembrane region" description="Helical" evidence="5">
    <location>
        <begin position="470"/>
        <end position="493"/>
    </location>
</feature>
<feature type="transmembrane region" description="Helical" evidence="5">
    <location>
        <begin position="439"/>
        <end position="458"/>
    </location>
</feature>
<dbReference type="OrthoDB" id="9811483at2"/>
<keyword evidence="3 5" id="KW-1133">Transmembrane helix</keyword>
<dbReference type="InterPro" id="IPR017501">
    <property type="entry name" value="Phage_infect_YhgE_C"/>
</dbReference>
<dbReference type="EMBL" id="VLLL01000012">
    <property type="protein sequence ID" value="TWJ06430.1"/>
    <property type="molecule type" value="Genomic_DNA"/>
</dbReference>
<proteinExistence type="predicted"/>
<comment type="caution">
    <text evidence="8">The sequence shown here is derived from an EMBL/GenBank/DDBJ whole genome shotgun (WGS) entry which is preliminary data.</text>
</comment>
<evidence type="ECO:0000256" key="5">
    <source>
        <dbReference type="SAM" id="Phobius"/>
    </source>
</evidence>
<dbReference type="GO" id="GO:0016020">
    <property type="term" value="C:membrane"/>
    <property type="evidence" value="ECO:0007669"/>
    <property type="project" value="UniProtKB-SubCell"/>
</dbReference>
<evidence type="ECO:0000313" key="9">
    <source>
        <dbReference type="Proteomes" id="UP000321617"/>
    </source>
</evidence>
<protein>
    <submittedName>
        <fullName evidence="8">Putative membrane protein</fullName>
    </submittedName>
</protein>
<feature type="domain" description="ABC-2 type transporter transmembrane" evidence="6">
    <location>
        <begin position="429"/>
        <end position="545"/>
    </location>
</feature>
<dbReference type="Pfam" id="PF12698">
    <property type="entry name" value="ABC2_membrane_3"/>
    <property type="match status" value="1"/>
</dbReference>
<reference evidence="8 9" key="1">
    <citation type="journal article" date="2013" name="Stand. Genomic Sci.">
        <title>Genomic Encyclopedia of Type Strains, Phase I: The one thousand microbial genomes (KMG-I) project.</title>
        <authorList>
            <person name="Kyrpides N.C."/>
            <person name="Woyke T."/>
            <person name="Eisen J.A."/>
            <person name="Garrity G."/>
            <person name="Lilburn T.G."/>
            <person name="Beck B.J."/>
            <person name="Whitman W.B."/>
            <person name="Hugenholtz P."/>
            <person name="Klenk H.P."/>
        </authorList>
    </citation>
    <scope>NUCLEOTIDE SEQUENCE [LARGE SCALE GENOMIC DNA]</scope>
    <source>
        <strain evidence="8 9">DSM 45044</strain>
    </source>
</reference>
<dbReference type="PANTHER" id="PTHR43077:SF10">
    <property type="entry name" value="TRANSPORT PERMEASE PROTEIN"/>
    <property type="match status" value="1"/>
</dbReference>
<evidence type="ECO:0000259" key="6">
    <source>
        <dbReference type="Pfam" id="PF01061"/>
    </source>
</evidence>
<feature type="transmembrane region" description="Helical" evidence="5">
    <location>
        <begin position="399"/>
        <end position="418"/>
    </location>
</feature>
<dbReference type="AlphaFoldDB" id="A0A562ULF0"/>
<comment type="subcellular location">
    <subcellularLocation>
        <location evidence="1">Membrane</location>
        <topology evidence="1">Multi-pass membrane protein</topology>
    </subcellularLocation>
</comment>
<evidence type="ECO:0000256" key="3">
    <source>
        <dbReference type="ARBA" id="ARBA00022989"/>
    </source>
</evidence>
<keyword evidence="2 5" id="KW-0812">Transmembrane</keyword>
<dbReference type="NCBIfam" id="TIGR03061">
    <property type="entry name" value="pip_yhgE_Nterm"/>
    <property type="match status" value="1"/>
</dbReference>
<dbReference type="NCBIfam" id="TIGR03062">
    <property type="entry name" value="pip_yhgE_Cterm"/>
    <property type="match status" value="1"/>
</dbReference>
<evidence type="ECO:0000259" key="7">
    <source>
        <dbReference type="Pfam" id="PF12698"/>
    </source>
</evidence>
<keyword evidence="9" id="KW-1185">Reference proteome</keyword>
<sequence length="593" mass="61852">MTALRLALLELRRFRGRPLRCVVLGLVVAVPILVGGLALWSQWDPYGSTERIPVALVDRDTGAVVEGRHIDAGAELAGQLQAGDAFDWHPVTETEAIRGVTEGDYAFAVVVPADFSRALAGSERPHVTVRRDDSNGYLSGVIADTAALDLRQQIDTAVYVTAAKAAVGDLTRLDTGVEQAAHAAGDLTDDARNTADQADRLHTGLTDLELAAQRLSEDVADLRGDIRPAESTLAGRWPAIQSDSRAAAELTDGFAGRLSDIHGLLCDGDTGDACRDLDAAVADARAIDDGVTTLDEDIQSLSPGGGGVTDGRIDDLVAESQRLTGDTAAARTGAERLAEATDDFASESGGLADTLTGTARSLPAMDPARNAAIADLLGSPVDVRNVNAHPADVYGRGMAPLWFGIALWLFATAGYLVLRSCNPRALAGRTRTATIALAGWLPSLPLAVAAVAILYAAAGLGLGLDAVDPVATVAVALSGAAVFTAVGQLLRLVWGGMGGVAMLVLLTVQVPASGGAYPIQTSPAFFQALHPLMPMTYLVDALRITVTGGEPRRLWQAVLVLAVFGVAALLASTLVTAYRRRWTVARLHPVTLP</sequence>
<keyword evidence="4 5" id="KW-0472">Membrane</keyword>
<dbReference type="InterPro" id="IPR017500">
    <property type="entry name" value="Phage_infect_YhgE_N"/>
</dbReference>
<dbReference type="Gene3D" id="3.40.1710.10">
    <property type="entry name" value="abc type-2 transporter like domain"/>
    <property type="match status" value="1"/>
</dbReference>
<dbReference type="RefSeq" id="WP_147144512.1">
    <property type="nucleotide sequence ID" value="NZ_BAABIJ010000002.1"/>
</dbReference>
<feature type="domain" description="ABC-2 type transporter transmembrane" evidence="7">
    <location>
        <begin position="26"/>
        <end position="155"/>
    </location>
</feature>
<feature type="transmembrane region" description="Helical" evidence="5">
    <location>
        <begin position="500"/>
        <end position="519"/>
    </location>
</feature>
<dbReference type="InterPro" id="IPR013525">
    <property type="entry name" value="ABC2_TM"/>
</dbReference>